<protein>
    <recommendedName>
        <fullName evidence="2">Reverse transcriptase Ty1/copia-type domain-containing protein</fullName>
    </recommendedName>
</protein>
<organism evidence="3">
    <name type="scientific">Tanacetum cinerariifolium</name>
    <name type="common">Dalmatian daisy</name>
    <name type="synonym">Chrysanthemum cinerariifolium</name>
    <dbReference type="NCBI Taxonomy" id="118510"/>
    <lineage>
        <taxon>Eukaryota</taxon>
        <taxon>Viridiplantae</taxon>
        <taxon>Streptophyta</taxon>
        <taxon>Embryophyta</taxon>
        <taxon>Tracheophyta</taxon>
        <taxon>Spermatophyta</taxon>
        <taxon>Magnoliopsida</taxon>
        <taxon>eudicotyledons</taxon>
        <taxon>Gunneridae</taxon>
        <taxon>Pentapetalae</taxon>
        <taxon>asterids</taxon>
        <taxon>campanulids</taxon>
        <taxon>Asterales</taxon>
        <taxon>Asteraceae</taxon>
        <taxon>Asteroideae</taxon>
        <taxon>Anthemideae</taxon>
        <taxon>Anthemidinae</taxon>
        <taxon>Tanacetum</taxon>
    </lineage>
</organism>
<feature type="domain" description="Reverse transcriptase Ty1/copia-type" evidence="2">
    <location>
        <begin position="299"/>
        <end position="377"/>
    </location>
</feature>
<evidence type="ECO:0000256" key="1">
    <source>
        <dbReference type="SAM" id="SignalP"/>
    </source>
</evidence>
<evidence type="ECO:0000259" key="2">
    <source>
        <dbReference type="Pfam" id="PF07727"/>
    </source>
</evidence>
<accession>A0A699K9A2</accession>
<feature type="signal peptide" evidence="1">
    <location>
        <begin position="1"/>
        <end position="17"/>
    </location>
</feature>
<dbReference type="Pfam" id="PF07727">
    <property type="entry name" value="RVT_2"/>
    <property type="match status" value="1"/>
</dbReference>
<dbReference type="AlphaFoldDB" id="A0A699K9A2"/>
<sequence length="389" mass="44624">MLSAAKVPLFFWVEAIATTCTTQNHSLIIPQHEKTPYHIINGQQPSVKFFYIFGSLCYIVKDGENLDKMKEKVVSKSSTVTAVDAPDQCQQQNTTPYTSITIVKDTPPLNIQTTPNTTSQAPTVTATENTNQAKTYEENANLDEDEFINIFSTPVQERGETSSCYVDSSNMHTFYQQLPSEQRYIRDHLLEQVIRNPSQSIITRRHLETDGEMHMFVLTVSQTEQKNIKEAMADSVCIEAMQEEVHQFERLDVWELVNIPLCKNIINMKWLWKNKHYEDNTIIPNTAYLVAKGYGKKEGIHQIDVKTTFLNGPLKEEVYVNPPDGFVDPHHPAKVYHLKKALYRLKQAPRAWDDELSNFVVSKGFSKDSIDPALFITIKWETYCLCKYT</sequence>
<name>A0A699K9A2_TANCI</name>
<comment type="caution">
    <text evidence="3">The sequence shown here is derived from an EMBL/GenBank/DDBJ whole genome shotgun (WGS) entry which is preliminary data.</text>
</comment>
<feature type="non-terminal residue" evidence="3">
    <location>
        <position position="389"/>
    </location>
</feature>
<keyword evidence="1" id="KW-0732">Signal</keyword>
<evidence type="ECO:0000313" key="3">
    <source>
        <dbReference type="EMBL" id="GFA75777.1"/>
    </source>
</evidence>
<proteinExistence type="predicted"/>
<dbReference type="InterPro" id="IPR013103">
    <property type="entry name" value="RVT_2"/>
</dbReference>
<dbReference type="EMBL" id="BKCJ010482316">
    <property type="protein sequence ID" value="GFA75777.1"/>
    <property type="molecule type" value="Genomic_DNA"/>
</dbReference>
<gene>
    <name evidence="3" type="ORF">Tci_647749</name>
</gene>
<feature type="chain" id="PRO_5025637345" description="Reverse transcriptase Ty1/copia-type domain-containing protein" evidence="1">
    <location>
        <begin position="18"/>
        <end position="389"/>
    </location>
</feature>
<reference evidence="3" key="1">
    <citation type="journal article" date="2019" name="Sci. Rep.">
        <title>Draft genome of Tanacetum cinerariifolium, the natural source of mosquito coil.</title>
        <authorList>
            <person name="Yamashiro T."/>
            <person name="Shiraishi A."/>
            <person name="Satake H."/>
            <person name="Nakayama K."/>
        </authorList>
    </citation>
    <scope>NUCLEOTIDE SEQUENCE</scope>
</reference>